<dbReference type="GO" id="GO:0043488">
    <property type="term" value="P:regulation of mRNA stability"/>
    <property type="evidence" value="ECO:0007669"/>
    <property type="project" value="InterPro"/>
</dbReference>
<keyword evidence="5" id="KW-0677">Repeat</keyword>
<accession>A0A8J5JAY7</accession>
<keyword evidence="8" id="KW-0539">Nucleus</keyword>
<evidence type="ECO:0000256" key="7">
    <source>
        <dbReference type="ARBA" id="ARBA00022833"/>
    </source>
</evidence>
<feature type="compositionally biased region" description="Low complexity" evidence="10">
    <location>
        <begin position="257"/>
        <end position="275"/>
    </location>
</feature>
<reference evidence="12" key="1">
    <citation type="journal article" date="2021" name="Sci. Adv.">
        <title>The American lobster genome reveals insights on longevity, neural, and immune adaptations.</title>
        <authorList>
            <person name="Polinski J.M."/>
            <person name="Zimin A.V."/>
            <person name="Clark K.F."/>
            <person name="Kohn A.B."/>
            <person name="Sadowski N."/>
            <person name="Timp W."/>
            <person name="Ptitsyn A."/>
            <person name="Khanna P."/>
            <person name="Romanova D.Y."/>
            <person name="Williams P."/>
            <person name="Greenwood S.J."/>
            <person name="Moroz L.L."/>
            <person name="Walt D.R."/>
            <person name="Bodnar A.G."/>
        </authorList>
    </citation>
    <scope>NUCLEOTIDE SEQUENCE</scope>
    <source>
        <strain evidence="12">GMGI-L3</strain>
    </source>
</reference>
<evidence type="ECO:0000256" key="1">
    <source>
        <dbReference type="ARBA" id="ARBA00004123"/>
    </source>
</evidence>
<dbReference type="GO" id="GO:0008143">
    <property type="term" value="F:poly(A) binding"/>
    <property type="evidence" value="ECO:0007669"/>
    <property type="project" value="InterPro"/>
</dbReference>
<proteinExistence type="inferred from homology"/>
<feature type="compositionally biased region" description="Basic and acidic residues" evidence="10">
    <location>
        <begin position="577"/>
        <end position="586"/>
    </location>
</feature>
<dbReference type="InterPro" id="IPR000571">
    <property type="entry name" value="Znf_CCCH"/>
</dbReference>
<feature type="compositionally biased region" description="Low complexity" evidence="10">
    <location>
        <begin position="521"/>
        <end position="530"/>
    </location>
</feature>
<dbReference type="Gene3D" id="1.20.1390.10">
    <property type="entry name" value="PWI domain"/>
    <property type="match status" value="1"/>
</dbReference>
<protein>
    <recommendedName>
        <fullName evidence="3">Zinc finger CCCH domain-containing protein 14</fullName>
    </recommendedName>
</protein>
<feature type="compositionally biased region" description="Basic and acidic residues" evidence="10">
    <location>
        <begin position="374"/>
        <end position="383"/>
    </location>
</feature>
<feature type="compositionally biased region" description="Basic and acidic residues" evidence="10">
    <location>
        <begin position="493"/>
        <end position="520"/>
    </location>
</feature>
<feature type="compositionally biased region" description="Basic and acidic residues" evidence="10">
    <location>
        <begin position="131"/>
        <end position="184"/>
    </location>
</feature>
<keyword evidence="6 9" id="KW-0863">Zinc-finger</keyword>
<dbReference type="PANTHER" id="PTHR14738:SF29">
    <property type="entry name" value="ZINC FINGER CCCH DOMAIN-CONTAINING PROTEIN 14"/>
    <property type="match status" value="1"/>
</dbReference>
<evidence type="ECO:0000259" key="11">
    <source>
        <dbReference type="PROSITE" id="PS50103"/>
    </source>
</evidence>
<feature type="compositionally biased region" description="Basic and acidic residues" evidence="10">
    <location>
        <begin position="597"/>
        <end position="610"/>
    </location>
</feature>
<name>A0A8J5JAY7_HOMAM</name>
<dbReference type="EMBL" id="JAHLQT010046276">
    <property type="protein sequence ID" value="KAG7153881.1"/>
    <property type="molecule type" value="Genomic_DNA"/>
</dbReference>
<feature type="region of interest" description="Disordered" evidence="10">
    <location>
        <begin position="374"/>
        <end position="530"/>
    </location>
</feature>
<evidence type="ECO:0000256" key="3">
    <source>
        <dbReference type="ARBA" id="ARBA00015071"/>
    </source>
</evidence>
<dbReference type="GO" id="GO:0005737">
    <property type="term" value="C:cytoplasm"/>
    <property type="evidence" value="ECO:0007669"/>
    <property type="project" value="TreeGrafter"/>
</dbReference>
<dbReference type="AlphaFoldDB" id="A0A8J5JAY7"/>
<dbReference type="GO" id="GO:0008270">
    <property type="term" value="F:zinc ion binding"/>
    <property type="evidence" value="ECO:0007669"/>
    <property type="project" value="UniProtKB-KW"/>
</dbReference>
<dbReference type="Pfam" id="PF14608">
    <property type="entry name" value="zf-CCCH_2"/>
    <property type="match status" value="5"/>
</dbReference>
<evidence type="ECO:0000313" key="13">
    <source>
        <dbReference type="Proteomes" id="UP000747542"/>
    </source>
</evidence>
<feature type="region of interest" description="Disordered" evidence="10">
    <location>
        <begin position="124"/>
        <end position="289"/>
    </location>
</feature>
<gene>
    <name evidence="12" type="primary">Zc3h14-L</name>
    <name evidence="12" type="ORF">Hamer_G017702</name>
</gene>
<comment type="subcellular location">
    <subcellularLocation>
        <location evidence="1">Nucleus</location>
    </subcellularLocation>
</comment>
<evidence type="ECO:0000256" key="8">
    <source>
        <dbReference type="ARBA" id="ARBA00023242"/>
    </source>
</evidence>
<dbReference type="PANTHER" id="PTHR14738">
    <property type="entry name" value="ZINC FINGER CCCH DOMAIN-CONTAINING PROTEIN 14"/>
    <property type="match status" value="1"/>
</dbReference>
<dbReference type="FunFam" id="4.10.1000.30:FF:000001">
    <property type="entry name" value="Zinc finger CCCH domain-containing protein 14"/>
    <property type="match status" value="1"/>
</dbReference>
<sequence>MHLFYDVIGVIRLRPRKLLAADVYIGRFTSLDLWLLFYLLMMEGVGSEVSHKIRSAIKAKLVELGTYVDEELPDYIMVLVANKKTKDQMDDDLSLFLGHNTERFTSWLHHVLQKLNAAALLQVTSTQQQPEEPKKKDIEEEKRREREDEKKRERDEEKKREKAEEMKRMRDEEKRKVKEKEKTDKKRKSSERKVERKEKKVKKSTESPDSQDKAAKERKAANEPVKQVKVKDSAVKEKESKERVRTHSSTREEPTSTDKVSSSVAAVAAPETASTNPEKNPRKLKSHVRGKVSCAEIFRAEAMGGGEQLKEEEEEDIVEDMLVLRADVDELGLELEEEPVPKKIKLEQRQKITAPRIEGRVEVKTEAKIDSKVETKQKIKCKPDSGPARVSAKERLGAAVFPKSEQPRDKPSILDRLGSAPSSGRRVINLREESSFPPRPESSSSSSNTGMARAVSSAISSAHRSVCALPSSSSSTGKKLEARVRPLMSKQVESSHEGSGREASTRDGAQSREESSRESFSRSVSGRVVSAVGAVLRRPHSQVTPRPRRPGAIQANTALILRAMADAHKSVNRPCRRSADKPEVPQKKQKGKLYTRSYREREQARQKDIPPQEEAPPTEDEVRIRKIAITVPNATRKESEKQLKEEKKDKEVPVMPDIISTTEVIEKDEVIESSSIVAQEEEEYGPALPDNGYGLEEVEEVEEEVVDEGIEEDQPNLPTVSQHHKLHAGPGVENTKFIVTLEGVDTGVFSVKDDLRSRLGSPPAPTDSLEVVEEYIEEVEELEEEEEETTIEICRETIQPVVGHSAGVKSRLKGVASVMSGSNKERCRFWPLCKAGESCPYHHPTVQCKSFPTCKFGDKCLYVHPNCLFDGACTRMGCPYTHASSRNLALASAVVTQKHKIVAQARPSKIKCKFFPKCTNMACPFLHPKACYYGASCAQPNCPFTHPPIPRGAKLKWIAPKATTAPVSTTDASLDKVKEIERQDPVIMQ</sequence>
<keyword evidence="13" id="KW-1185">Reference proteome</keyword>
<dbReference type="GO" id="GO:0005634">
    <property type="term" value="C:nucleus"/>
    <property type="evidence" value="ECO:0007669"/>
    <property type="project" value="UniProtKB-SubCell"/>
</dbReference>
<dbReference type="Gene3D" id="4.10.1000.30">
    <property type="match status" value="2"/>
</dbReference>
<dbReference type="SMART" id="SM00356">
    <property type="entry name" value="ZnF_C3H1"/>
    <property type="match status" value="3"/>
</dbReference>
<evidence type="ECO:0000313" key="12">
    <source>
        <dbReference type="EMBL" id="KAG7153881.1"/>
    </source>
</evidence>
<evidence type="ECO:0000256" key="4">
    <source>
        <dbReference type="ARBA" id="ARBA00022723"/>
    </source>
</evidence>
<dbReference type="PROSITE" id="PS50103">
    <property type="entry name" value="ZF_C3H1"/>
    <property type="match status" value="1"/>
</dbReference>
<feature type="domain" description="C3H1-type" evidence="11">
    <location>
        <begin position="821"/>
        <end position="846"/>
    </location>
</feature>
<comment type="caution">
    <text evidence="12">The sequence shown here is derived from an EMBL/GenBank/DDBJ whole genome shotgun (WGS) entry which is preliminary data.</text>
</comment>
<evidence type="ECO:0000256" key="2">
    <source>
        <dbReference type="ARBA" id="ARBA00008423"/>
    </source>
</evidence>
<evidence type="ECO:0000256" key="5">
    <source>
        <dbReference type="ARBA" id="ARBA00022737"/>
    </source>
</evidence>
<dbReference type="InterPro" id="IPR040366">
    <property type="entry name" value="Nab2/ZC3H14"/>
</dbReference>
<feature type="region of interest" description="Disordered" evidence="10">
    <location>
        <begin position="568"/>
        <end position="623"/>
    </location>
</feature>
<comment type="similarity">
    <text evidence="2">Belongs to the ZC3H14 family.</text>
</comment>
<evidence type="ECO:0000256" key="9">
    <source>
        <dbReference type="PROSITE-ProRule" id="PRU00723"/>
    </source>
</evidence>
<evidence type="ECO:0000256" key="6">
    <source>
        <dbReference type="ARBA" id="ARBA00022771"/>
    </source>
</evidence>
<dbReference type="Proteomes" id="UP000747542">
    <property type="component" value="Unassembled WGS sequence"/>
</dbReference>
<feature type="zinc finger region" description="C3H1-type" evidence="9">
    <location>
        <begin position="821"/>
        <end position="846"/>
    </location>
</feature>
<feature type="compositionally biased region" description="Basic and acidic residues" evidence="10">
    <location>
        <begin position="229"/>
        <end position="256"/>
    </location>
</feature>
<keyword evidence="7 9" id="KW-0862">Zinc</keyword>
<keyword evidence="4 9" id="KW-0479">Metal-binding</keyword>
<organism evidence="12 13">
    <name type="scientific">Homarus americanus</name>
    <name type="common">American lobster</name>
    <dbReference type="NCBI Taxonomy" id="6706"/>
    <lineage>
        <taxon>Eukaryota</taxon>
        <taxon>Metazoa</taxon>
        <taxon>Ecdysozoa</taxon>
        <taxon>Arthropoda</taxon>
        <taxon>Crustacea</taxon>
        <taxon>Multicrustacea</taxon>
        <taxon>Malacostraca</taxon>
        <taxon>Eumalacostraca</taxon>
        <taxon>Eucarida</taxon>
        <taxon>Decapoda</taxon>
        <taxon>Pleocyemata</taxon>
        <taxon>Astacidea</taxon>
        <taxon>Nephropoidea</taxon>
        <taxon>Nephropidae</taxon>
        <taxon>Homarus</taxon>
    </lineage>
</organism>
<feature type="compositionally biased region" description="Basic and acidic residues" evidence="10">
    <location>
        <begin position="191"/>
        <end position="221"/>
    </location>
</feature>
<evidence type="ECO:0000256" key="10">
    <source>
        <dbReference type="SAM" id="MobiDB-lite"/>
    </source>
</evidence>